<sequence>DYTAYVTPHPHTRFSAESFAAITVAEAHDIVQNNRLPAILPKDSVKKWVFDRAVPTAIPEILVTAGEAIPCVQDILPITQEMDEAFKQGARCIVLELLAGNFVRYHLSKLTLIKNINNQAYPLSVISSLLDHVERYGLLRPHLIDELKGNRFSEPLAGFHVTETALYSLGCLLNERWALEDILNARAELNYFR</sequence>
<proteinExistence type="predicted"/>
<name>A0AAD7BFY8_MYCRO</name>
<reference evidence="1" key="1">
    <citation type="submission" date="2023-03" db="EMBL/GenBank/DDBJ databases">
        <title>Massive genome expansion in bonnet fungi (Mycena s.s.) driven by repeated elements and novel gene families across ecological guilds.</title>
        <authorList>
            <consortium name="Lawrence Berkeley National Laboratory"/>
            <person name="Harder C.B."/>
            <person name="Miyauchi S."/>
            <person name="Viragh M."/>
            <person name="Kuo A."/>
            <person name="Thoen E."/>
            <person name="Andreopoulos B."/>
            <person name="Lu D."/>
            <person name="Skrede I."/>
            <person name="Drula E."/>
            <person name="Henrissat B."/>
            <person name="Morin E."/>
            <person name="Kohler A."/>
            <person name="Barry K."/>
            <person name="LaButti K."/>
            <person name="Morin E."/>
            <person name="Salamov A."/>
            <person name="Lipzen A."/>
            <person name="Mereny Z."/>
            <person name="Hegedus B."/>
            <person name="Baldrian P."/>
            <person name="Stursova M."/>
            <person name="Weitz H."/>
            <person name="Taylor A."/>
            <person name="Grigoriev I.V."/>
            <person name="Nagy L.G."/>
            <person name="Martin F."/>
            <person name="Kauserud H."/>
        </authorList>
    </citation>
    <scope>NUCLEOTIDE SEQUENCE</scope>
    <source>
        <strain evidence="1">CBHHK067</strain>
    </source>
</reference>
<evidence type="ECO:0000313" key="2">
    <source>
        <dbReference type="Proteomes" id="UP001221757"/>
    </source>
</evidence>
<dbReference type="AlphaFoldDB" id="A0AAD7BFY8"/>
<accession>A0AAD7BFY8</accession>
<feature type="non-terminal residue" evidence="1">
    <location>
        <position position="193"/>
    </location>
</feature>
<dbReference type="EMBL" id="JARKIE010000709">
    <property type="protein sequence ID" value="KAJ7620039.1"/>
    <property type="molecule type" value="Genomic_DNA"/>
</dbReference>
<evidence type="ECO:0000313" key="1">
    <source>
        <dbReference type="EMBL" id="KAJ7620039.1"/>
    </source>
</evidence>
<gene>
    <name evidence="1" type="ORF">B0H17DRAFT_905135</name>
</gene>
<dbReference type="Proteomes" id="UP001221757">
    <property type="component" value="Unassembled WGS sequence"/>
</dbReference>
<keyword evidence="2" id="KW-1185">Reference proteome</keyword>
<comment type="caution">
    <text evidence="1">The sequence shown here is derived from an EMBL/GenBank/DDBJ whole genome shotgun (WGS) entry which is preliminary data.</text>
</comment>
<feature type="non-terminal residue" evidence="1">
    <location>
        <position position="1"/>
    </location>
</feature>
<organism evidence="1 2">
    <name type="scientific">Mycena rosella</name>
    <name type="common">Pink bonnet</name>
    <name type="synonym">Agaricus rosellus</name>
    <dbReference type="NCBI Taxonomy" id="1033263"/>
    <lineage>
        <taxon>Eukaryota</taxon>
        <taxon>Fungi</taxon>
        <taxon>Dikarya</taxon>
        <taxon>Basidiomycota</taxon>
        <taxon>Agaricomycotina</taxon>
        <taxon>Agaricomycetes</taxon>
        <taxon>Agaricomycetidae</taxon>
        <taxon>Agaricales</taxon>
        <taxon>Marasmiineae</taxon>
        <taxon>Mycenaceae</taxon>
        <taxon>Mycena</taxon>
    </lineage>
</organism>
<protein>
    <submittedName>
        <fullName evidence="1">Uncharacterized protein</fullName>
    </submittedName>
</protein>